<dbReference type="PANTHER" id="PTHR40606">
    <property type="match status" value="1"/>
</dbReference>
<evidence type="ECO:0000259" key="1">
    <source>
        <dbReference type="Pfam" id="PF07411"/>
    </source>
</evidence>
<feature type="domain" description="DUF1508" evidence="1">
    <location>
        <begin position="60"/>
        <end position="92"/>
    </location>
</feature>
<name>A0AAE3ML67_9FLAO</name>
<dbReference type="InterPro" id="IPR010879">
    <property type="entry name" value="DUF1508"/>
</dbReference>
<organism evidence="2 3">
    <name type="scientific">Lentiprolixibacter aurantiacus</name>
    <dbReference type="NCBI Taxonomy" id="2993939"/>
    <lineage>
        <taxon>Bacteria</taxon>
        <taxon>Pseudomonadati</taxon>
        <taxon>Bacteroidota</taxon>
        <taxon>Flavobacteriia</taxon>
        <taxon>Flavobacteriales</taxon>
        <taxon>Flavobacteriaceae</taxon>
        <taxon>Lentiprolixibacter</taxon>
    </lineage>
</organism>
<dbReference type="InterPro" id="IPR036913">
    <property type="entry name" value="YegP-like_sf"/>
</dbReference>
<dbReference type="InterPro" id="IPR051141">
    <property type="entry name" value="UPF0339_domain"/>
</dbReference>
<dbReference type="EMBL" id="JAPFQP010000002">
    <property type="protein sequence ID" value="MCX2719464.1"/>
    <property type="molecule type" value="Genomic_DNA"/>
</dbReference>
<protein>
    <submittedName>
        <fullName evidence="2">YegP family protein</fullName>
    </submittedName>
</protein>
<gene>
    <name evidence="2" type="ORF">OO016_07620</name>
</gene>
<dbReference type="AlphaFoldDB" id="A0AAE3ML67"/>
<evidence type="ECO:0000313" key="3">
    <source>
        <dbReference type="Proteomes" id="UP001207116"/>
    </source>
</evidence>
<comment type="caution">
    <text evidence="2">The sequence shown here is derived from an EMBL/GenBank/DDBJ whole genome shotgun (WGS) entry which is preliminary data.</text>
</comment>
<reference evidence="2" key="1">
    <citation type="submission" date="2022-11" db="EMBL/GenBank/DDBJ databases">
        <title>The characterization of three novel Bacteroidetes species and genomic analysis of their roles in tidal elemental geochemical cycles.</title>
        <authorList>
            <person name="Ma K.-J."/>
        </authorList>
    </citation>
    <scope>NUCLEOTIDE SEQUENCE</scope>
    <source>
        <strain evidence="2">M415</strain>
    </source>
</reference>
<sequence>MYEIRKEKENTYRFLLKTMQGRTLLNSVDYKSEKEARESLRRLIPASERSIRVERKTNYNGKFLFSLRDKQGKIVGKSGLFSSEAGMENGIKHLLKRIQDIPEDEIL</sequence>
<dbReference type="Gene3D" id="2.30.29.80">
    <property type="match status" value="1"/>
</dbReference>
<dbReference type="PANTHER" id="PTHR40606:SF1">
    <property type="entry name" value="UPF0339 PROTEIN YEGP"/>
    <property type="match status" value="1"/>
</dbReference>
<accession>A0AAE3ML67</accession>
<evidence type="ECO:0000313" key="2">
    <source>
        <dbReference type="EMBL" id="MCX2719464.1"/>
    </source>
</evidence>
<dbReference type="RefSeq" id="WP_266012141.1">
    <property type="nucleotide sequence ID" value="NZ_JAPFQP010000002.1"/>
</dbReference>
<dbReference type="Pfam" id="PF07411">
    <property type="entry name" value="DUF1508"/>
    <property type="match status" value="1"/>
</dbReference>
<proteinExistence type="predicted"/>
<dbReference type="SUPFAM" id="SSF160113">
    <property type="entry name" value="YegP-like"/>
    <property type="match status" value="2"/>
</dbReference>
<dbReference type="Proteomes" id="UP001207116">
    <property type="component" value="Unassembled WGS sequence"/>
</dbReference>
<keyword evidence="3" id="KW-1185">Reference proteome</keyword>